<organism evidence="1">
    <name type="scientific">bioreactor metagenome</name>
    <dbReference type="NCBI Taxonomy" id="1076179"/>
    <lineage>
        <taxon>unclassified sequences</taxon>
        <taxon>metagenomes</taxon>
        <taxon>ecological metagenomes</taxon>
    </lineage>
</organism>
<sequence length="200" mass="21690">MARGLVAEQIDGEIAHDSRLQQVNNIAVVGNRDGLARRSCLLRAGEDLVQIARNQIDPALVGAGLDAGGIHLRKHADRTRDGCGLRLRAAHAAEAGGNEYFALEVTFRRNAEIFAPDAENRVKRAVDDSLRANIHPAAGGHLPIVGNAHLLGDLPIVDVIKHADHQCVGEDHARGIGLARKETNGMTGFEHQRLFVREFF</sequence>
<name>A0A645E330_9ZZZZ</name>
<dbReference type="EMBL" id="VSSQ01042597">
    <property type="protein sequence ID" value="MPM96204.1"/>
    <property type="molecule type" value="Genomic_DNA"/>
</dbReference>
<evidence type="ECO:0000313" key="1">
    <source>
        <dbReference type="EMBL" id="MPM96204.1"/>
    </source>
</evidence>
<comment type="caution">
    <text evidence="1">The sequence shown here is derived from an EMBL/GenBank/DDBJ whole genome shotgun (WGS) entry which is preliminary data.</text>
</comment>
<dbReference type="AlphaFoldDB" id="A0A645E330"/>
<proteinExistence type="predicted"/>
<reference evidence="1" key="1">
    <citation type="submission" date="2019-08" db="EMBL/GenBank/DDBJ databases">
        <authorList>
            <person name="Kucharzyk K."/>
            <person name="Murdoch R.W."/>
            <person name="Higgins S."/>
            <person name="Loffler F."/>
        </authorList>
    </citation>
    <scope>NUCLEOTIDE SEQUENCE</scope>
</reference>
<gene>
    <name evidence="1" type="ORF">SDC9_143362</name>
</gene>
<accession>A0A645E330</accession>
<protein>
    <submittedName>
        <fullName evidence="1">Uncharacterized protein</fullName>
    </submittedName>
</protein>